<evidence type="ECO:0000313" key="1">
    <source>
        <dbReference type="EMBL" id="AZA10421.1"/>
    </source>
</evidence>
<protein>
    <recommendedName>
        <fullName evidence="3">DUF885 domain-containing protein</fullName>
    </recommendedName>
</protein>
<dbReference type="PANTHER" id="PTHR33361:SF2">
    <property type="entry name" value="DUF885 DOMAIN-CONTAINING PROTEIN"/>
    <property type="match status" value="1"/>
</dbReference>
<accession>A0A3G6IXC0</accession>
<keyword evidence="2" id="KW-1185">Reference proteome</keyword>
<reference evidence="1 2" key="1">
    <citation type="submission" date="2018-11" db="EMBL/GenBank/DDBJ databases">
        <authorList>
            <person name="Kleinhagauer T."/>
            <person name="Glaeser S.P."/>
            <person name="Spergser J."/>
            <person name="Ruckert C."/>
            <person name="Kaempfer P."/>
            <person name="Busse H.-J."/>
        </authorList>
    </citation>
    <scope>NUCLEOTIDE SEQUENCE [LARGE SCALE GENOMIC DNA]</scope>
    <source>
        <strain evidence="1 2">W8</strain>
    </source>
</reference>
<dbReference type="KEGG" id="cgk:CGERO_00415"/>
<dbReference type="AlphaFoldDB" id="A0A3G6IXC0"/>
<evidence type="ECO:0008006" key="3">
    <source>
        <dbReference type="Google" id="ProtNLM"/>
    </source>
</evidence>
<dbReference type="InterPro" id="IPR010281">
    <property type="entry name" value="DUF885"/>
</dbReference>
<evidence type="ECO:0000313" key="2">
    <source>
        <dbReference type="Proteomes" id="UP000271587"/>
    </source>
</evidence>
<name>A0A3G6IXC0_9CORY</name>
<dbReference type="PANTHER" id="PTHR33361">
    <property type="entry name" value="GLR0591 PROTEIN"/>
    <property type="match status" value="1"/>
</dbReference>
<organism evidence="1 2">
    <name type="scientific">Corynebacterium gerontici</name>
    <dbReference type="NCBI Taxonomy" id="2079234"/>
    <lineage>
        <taxon>Bacteria</taxon>
        <taxon>Bacillati</taxon>
        <taxon>Actinomycetota</taxon>
        <taxon>Actinomycetes</taxon>
        <taxon>Mycobacteriales</taxon>
        <taxon>Corynebacteriaceae</taxon>
        <taxon>Corynebacterium</taxon>
    </lineage>
</organism>
<sequence>MTSLYFGAMNTALDQRCEDYVQALVQLSPLTATAWGMDQDNATDIDAFTPEYHQQMADLARELRDFAQSYTAQGPQDEVTRSTLIDRLGVELEAFETGEHLRHVNNITCPVQWIRDTLLQMPAETEQQCEVIAARVANIPAALGGYKQCLELGQSRGLLPAARQVVGVQEDLRAFAKKLPVENTEVSAFLDEFARWMGTLDCAEEDAVGRERYELASRQWVGATVNLEEAYAWGKQRLAEIVAEQERIAAKLYGEGTSVQEAMQRLNQEERYTVHGVEALKAWMQERSDEALNALAGEHFDIEGPARQLECCIDPAGTGGIFYTPPSADFSRPGRMWWSVPAGQEEFHTWQELTTVYHEGVPGHHLQCSAAMQQPLNTFRRIACWNSGHGEGWALYAEQLMAELGYHEDPATRMGLLDAQRLRAARVVLDIGFHLGLPNPDGGEWDYEYAWEFLATHSSMDVPNRRFELMRYLGWPGQAPSYALGQRLWEQLRDDALAQGMSLREFHSKALAVGSVPMSILREAVLGGK</sequence>
<dbReference type="EMBL" id="CP033897">
    <property type="protein sequence ID" value="AZA10421.1"/>
    <property type="molecule type" value="Genomic_DNA"/>
</dbReference>
<gene>
    <name evidence="1" type="ORF">CGERO_00415</name>
</gene>
<dbReference type="Proteomes" id="UP000271587">
    <property type="component" value="Chromosome"/>
</dbReference>
<proteinExistence type="predicted"/>
<dbReference type="Pfam" id="PF05960">
    <property type="entry name" value="DUF885"/>
    <property type="match status" value="1"/>
</dbReference>